<keyword evidence="3 5" id="KW-0964">Secreted</keyword>
<comment type="subcellular location">
    <subcellularLocation>
        <location evidence="1 5">Secreted</location>
    </subcellularLocation>
</comment>
<organism evidence="6 7">
    <name type="scientific">Phytophthora infestans</name>
    <name type="common">Potato late blight agent</name>
    <name type="synonym">Botrytis infestans</name>
    <dbReference type="NCBI Taxonomy" id="4787"/>
    <lineage>
        <taxon>Eukaryota</taxon>
        <taxon>Sar</taxon>
        <taxon>Stramenopiles</taxon>
        <taxon>Oomycota</taxon>
        <taxon>Peronosporomycetes</taxon>
        <taxon>Peronosporales</taxon>
        <taxon>Peronosporaceae</taxon>
        <taxon>Phytophthora</taxon>
    </lineage>
</organism>
<evidence type="ECO:0000256" key="2">
    <source>
        <dbReference type="ARBA" id="ARBA00010400"/>
    </source>
</evidence>
<comment type="similarity">
    <text evidence="2 5">Belongs to the RxLR effector family.</text>
</comment>
<evidence type="ECO:0000256" key="1">
    <source>
        <dbReference type="ARBA" id="ARBA00004613"/>
    </source>
</evidence>
<evidence type="ECO:0000256" key="4">
    <source>
        <dbReference type="ARBA" id="ARBA00022729"/>
    </source>
</evidence>
<comment type="caution">
    <text evidence="6">The sequence shown here is derived from an EMBL/GenBank/DDBJ whole genome shotgun (WGS) entry which is preliminary data.</text>
</comment>
<accession>A0A8S9UME3</accession>
<dbReference type="Pfam" id="PF16810">
    <property type="entry name" value="RXLR"/>
    <property type="match status" value="1"/>
</dbReference>
<evidence type="ECO:0000313" key="7">
    <source>
        <dbReference type="Proteomes" id="UP000704712"/>
    </source>
</evidence>
<proteinExistence type="inferred from homology"/>
<keyword evidence="4 5" id="KW-0732">Signal</keyword>
<feature type="signal peptide" evidence="5">
    <location>
        <begin position="1"/>
        <end position="18"/>
    </location>
</feature>
<evidence type="ECO:0000256" key="5">
    <source>
        <dbReference type="RuleBase" id="RU367124"/>
    </source>
</evidence>
<reference evidence="6" key="1">
    <citation type="submission" date="2020-03" db="EMBL/GenBank/DDBJ databases">
        <title>Hybrid Assembly of Korean Phytophthora infestans isolates.</title>
        <authorList>
            <person name="Prokchorchik M."/>
            <person name="Lee Y."/>
            <person name="Seo J."/>
            <person name="Cho J.-H."/>
            <person name="Park Y.-E."/>
            <person name="Jang D.-C."/>
            <person name="Im J.-S."/>
            <person name="Choi J.-G."/>
            <person name="Park H.-J."/>
            <person name="Lee G.-B."/>
            <person name="Lee Y.-G."/>
            <person name="Hong S.-Y."/>
            <person name="Cho K."/>
            <person name="Sohn K.H."/>
        </authorList>
    </citation>
    <scope>NUCLEOTIDE SEQUENCE</scope>
    <source>
        <strain evidence="6">KR_2_A2</strain>
    </source>
</reference>
<feature type="chain" id="PRO_5045013038" description="RxLR effector protein" evidence="5">
    <location>
        <begin position="19"/>
        <end position="124"/>
    </location>
</feature>
<comment type="domain">
    <text evidence="5">The RxLR-dEER motif acts to carry the protein into the host cell cytoplasm through binding to cell surface phosphatidylinositol-3-phosphate.</text>
</comment>
<protein>
    <recommendedName>
        <fullName evidence="5">RxLR effector protein</fullName>
    </recommendedName>
</protein>
<dbReference type="EMBL" id="JAACNO010001217">
    <property type="protein sequence ID" value="KAF4142045.1"/>
    <property type="molecule type" value="Genomic_DNA"/>
</dbReference>
<comment type="function">
    <text evidence="5">Effector that suppresses plant defense responses during pathogen infection.</text>
</comment>
<sequence length="124" mass="14165">MRKAFFPLIVTLLGNGSAMPAISATTTGNQATISTLESPVLLASDTQKRFLRSHNQAEEDSEEDEFGNGEERKRFARWKRKGFTPSTLQTKLEKIGYWEKYKDLHTLYSTNYFTIAKAYPSKYT</sequence>
<dbReference type="Proteomes" id="UP000704712">
    <property type="component" value="Unassembled WGS sequence"/>
</dbReference>
<gene>
    <name evidence="6" type="ORF">GN958_ATG08745</name>
</gene>
<dbReference type="AlphaFoldDB" id="A0A8S9UME3"/>
<name>A0A8S9UME3_PHYIN</name>
<dbReference type="InterPro" id="IPR031825">
    <property type="entry name" value="RXLR"/>
</dbReference>
<evidence type="ECO:0000313" key="6">
    <source>
        <dbReference type="EMBL" id="KAF4142045.1"/>
    </source>
</evidence>
<evidence type="ECO:0000256" key="3">
    <source>
        <dbReference type="ARBA" id="ARBA00022525"/>
    </source>
</evidence>